<dbReference type="InterPro" id="IPR011990">
    <property type="entry name" value="TPR-like_helical_dom_sf"/>
</dbReference>
<dbReference type="RefSeq" id="WP_282767488.1">
    <property type="nucleotide sequence ID" value="NZ_JASCTH010000070.1"/>
</dbReference>
<dbReference type="SUPFAM" id="SSF81901">
    <property type="entry name" value="HCP-like"/>
    <property type="match status" value="2"/>
</dbReference>
<evidence type="ECO:0000313" key="1">
    <source>
        <dbReference type="EMBL" id="MDI6106028.1"/>
    </source>
</evidence>
<dbReference type="Proteomes" id="UP001241758">
    <property type="component" value="Unassembled WGS sequence"/>
</dbReference>
<dbReference type="EMBL" id="JASCTH010000070">
    <property type="protein sequence ID" value="MDI6106028.1"/>
    <property type="molecule type" value="Genomic_DNA"/>
</dbReference>
<sequence>MDELREYIGVAGGEEAASRLHGLLQGAGSIVVLATIWPDDWSTLVTDPTHDAPAPHPAARDLLRSLAYRIDIDPNFDLSEVAKGVKSDLRLRLAFESAEGRSRPTQYLAAGVALLEQYSAIRASRIGAWAVLTAAMDAHRLGHPDPLPESFLIAAAPRYIPREIWGSLEGDWLADAFRCLTRPVRGAVSPLTLIRPYPDESQQYVRYQLADYLAQYARTVRMFEFPPESFWAAAEGELQDAAAQVRLGVSAESAGRLRHASTLMRNAVRISEPAGLRHWAFVLWSAGERVAAERCLERAAELGDSSALTDLAGLLHDRAKVEVVYERAAEAGEIEAHRRRARFLWEHGDRSGAEKYYRLAMEGRDAWARWWWAADLDLVQDRDLIIELCEQDAKLAPSHLSLWWSGFLFKLGLQDRAEILLQEKVDGGSTEALWRWAEGILDSDPEHAERLFRKAAEAGDEVAIRRWAGKVANAGDIRRAEDLFMQAAAAGDRTSLWWFACKLWNVGELQRARDFFVMAANAGCWWDVQREWSDLLTETGNREEAERLRRYGLTCAGRIEDPWALSKSAFEGIVHAADE</sequence>
<comment type="caution">
    <text evidence="1">The sequence shown here is derived from an EMBL/GenBank/DDBJ whole genome shotgun (WGS) entry which is preliminary data.</text>
</comment>
<name>A0ABT6X1Z9_9ACTN</name>
<gene>
    <name evidence="1" type="ORF">QLQ12_46430</name>
</gene>
<evidence type="ECO:0000313" key="2">
    <source>
        <dbReference type="Proteomes" id="UP001241758"/>
    </source>
</evidence>
<protein>
    <recommendedName>
        <fullName evidence="3">Tetratricopeptide repeat protein</fullName>
    </recommendedName>
</protein>
<reference evidence="1 2" key="1">
    <citation type="submission" date="2023-05" db="EMBL/GenBank/DDBJ databases">
        <title>Actinoplanes sp. NEAU-A12 genome sequencing.</title>
        <authorList>
            <person name="Wang Z.-S."/>
        </authorList>
    </citation>
    <scope>NUCLEOTIDE SEQUENCE [LARGE SCALE GENOMIC DNA]</scope>
    <source>
        <strain evidence="1 2">NEAU-A12</strain>
    </source>
</reference>
<accession>A0ABT6X1Z9</accession>
<proteinExistence type="predicted"/>
<keyword evidence="2" id="KW-1185">Reference proteome</keyword>
<dbReference type="Gene3D" id="1.25.40.10">
    <property type="entry name" value="Tetratricopeptide repeat domain"/>
    <property type="match status" value="1"/>
</dbReference>
<evidence type="ECO:0008006" key="3">
    <source>
        <dbReference type="Google" id="ProtNLM"/>
    </source>
</evidence>
<organism evidence="1 2">
    <name type="scientific">Actinoplanes sandaracinus</name>
    <dbReference type="NCBI Taxonomy" id="3045177"/>
    <lineage>
        <taxon>Bacteria</taxon>
        <taxon>Bacillati</taxon>
        <taxon>Actinomycetota</taxon>
        <taxon>Actinomycetes</taxon>
        <taxon>Micromonosporales</taxon>
        <taxon>Micromonosporaceae</taxon>
        <taxon>Actinoplanes</taxon>
    </lineage>
</organism>